<evidence type="ECO:0000256" key="2">
    <source>
        <dbReference type="ARBA" id="ARBA00022448"/>
    </source>
</evidence>
<proteinExistence type="predicted"/>
<dbReference type="Proteomes" id="UP001189429">
    <property type="component" value="Unassembled WGS sequence"/>
</dbReference>
<sequence length="416" mass="44104">MACFNAAQFVGAPVIGRISDARGRRRVLLGVFFWTSLCFAATCFVHSFEELLVVRALAGLSGGSIVVSTAMIMDASTSAERPQQLGVLGGILGVAFTIGPGLVTLALYLREVDRRWVFASASALAFGGACVGCCILQETLGPDRRAPLCEVRGADSSPLGKFTVELGEIYSHGLGCIWMGRFWASLSFLCLFATYAFLIHDAFGWGDREFGVILAMSGIGEAVIEYFVYPWLSETLGKHAVFAAGLVSGGVRGPPPPSGPWPRGPCRCTPWAWRSSWPAAASPTRGYRTSWGRTPPRTDRMGFAQGLTGVFRSLASVAAPLVAGRAYDSSGPVARVRDRRGRGAAERGFRGPRCPRGRRAPRGARRGGGAEAPAAQEAGRGLARRAAGRCGGGRAASVRACSAELCIQGDRRGVRK</sequence>
<evidence type="ECO:0000313" key="8">
    <source>
        <dbReference type="EMBL" id="CAK0851762.1"/>
    </source>
</evidence>
<feature type="transmembrane region" description="Helical" evidence="7">
    <location>
        <begin position="210"/>
        <end position="229"/>
    </location>
</feature>
<accession>A0ABN9TZG1</accession>
<dbReference type="Gene3D" id="1.20.1250.20">
    <property type="entry name" value="MFS general substrate transporter like domains"/>
    <property type="match status" value="1"/>
</dbReference>
<evidence type="ECO:0000256" key="5">
    <source>
        <dbReference type="ARBA" id="ARBA00023136"/>
    </source>
</evidence>
<dbReference type="PRINTS" id="PR01035">
    <property type="entry name" value="TCRTETA"/>
</dbReference>
<evidence type="ECO:0000313" key="9">
    <source>
        <dbReference type="Proteomes" id="UP001189429"/>
    </source>
</evidence>
<feature type="region of interest" description="Disordered" evidence="6">
    <location>
        <begin position="333"/>
        <end position="383"/>
    </location>
</feature>
<evidence type="ECO:0000256" key="7">
    <source>
        <dbReference type="SAM" id="Phobius"/>
    </source>
</evidence>
<evidence type="ECO:0000256" key="6">
    <source>
        <dbReference type="SAM" id="MobiDB-lite"/>
    </source>
</evidence>
<evidence type="ECO:0008006" key="10">
    <source>
        <dbReference type="Google" id="ProtNLM"/>
    </source>
</evidence>
<feature type="transmembrane region" description="Helical" evidence="7">
    <location>
        <begin position="115"/>
        <end position="136"/>
    </location>
</feature>
<organism evidence="8 9">
    <name type="scientific">Prorocentrum cordatum</name>
    <dbReference type="NCBI Taxonomy" id="2364126"/>
    <lineage>
        <taxon>Eukaryota</taxon>
        <taxon>Sar</taxon>
        <taxon>Alveolata</taxon>
        <taxon>Dinophyceae</taxon>
        <taxon>Prorocentrales</taxon>
        <taxon>Prorocentraceae</taxon>
        <taxon>Prorocentrum</taxon>
    </lineage>
</organism>
<keyword evidence="9" id="KW-1185">Reference proteome</keyword>
<dbReference type="PANTHER" id="PTHR23504:SF15">
    <property type="entry name" value="MAJOR FACILITATOR SUPERFAMILY (MFS) PROFILE DOMAIN-CONTAINING PROTEIN"/>
    <property type="match status" value="1"/>
</dbReference>
<evidence type="ECO:0000256" key="3">
    <source>
        <dbReference type="ARBA" id="ARBA00022692"/>
    </source>
</evidence>
<evidence type="ECO:0000256" key="4">
    <source>
        <dbReference type="ARBA" id="ARBA00022989"/>
    </source>
</evidence>
<dbReference type="InterPro" id="IPR036259">
    <property type="entry name" value="MFS_trans_sf"/>
</dbReference>
<feature type="transmembrane region" description="Helical" evidence="7">
    <location>
        <begin position="54"/>
        <end position="73"/>
    </location>
</feature>
<dbReference type="PANTHER" id="PTHR23504">
    <property type="entry name" value="MAJOR FACILITATOR SUPERFAMILY DOMAIN-CONTAINING PROTEIN 10"/>
    <property type="match status" value="1"/>
</dbReference>
<dbReference type="EMBL" id="CAUYUJ010015271">
    <property type="protein sequence ID" value="CAK0851762.1"/>
    <property type="molecule type" value="Genomic_DNA"/>
</dbReference>
<feature type="compositionally biased region" description="Low complexity" evidence="6">
    <location>
        <begin position="371"/>
        <end position="381"/>
    </location>
</feature>
<comment type="subcellular location">
    <subcellularLocation>
        <location evidence="1">Membrane</location>
        <topology evidence="1">Multi-pass membrane protein</topology>
    </subcellularLocation>
</comment>
<name>A0ABN9TZG1_9DINO</name>
<keyword evidence="4 7" id="KW-1133">Transmembrane helix</keyword>
<keyword evidence="5 7" id="KW-0472">Membrane</keyword>
<feature type="transmembrane region" description="Helical" evidence="7">
    <location>
        <begin position="27"/>
        <end position="48"/>
    </location>
</feature>
<feature type="transmembrane region" description="Helical" evidence="7">
    <location>
        <begin position="85"/>
        <end position="109"/>
    </location>
</feature>
<evidence type="ECO:0000256" key="1">
    <source>
        <dbReference type="ARBA" id="ARBA00004141"/>
    </source>
</evidence>
<dbReference type="Pfam" id="PF07690">
    <property type="entry name" value="MFS_1"/>
    <property type="match status" value="1"/>
</dbReference>
<feature type="transmembrane region" description="Helical" evidence="7">
    <location>
        <begin position="178"/>
        <end position="198"/>
    </location>
</feature>
<comment type="caution">
    <text evidence="8">The sequence shown here is derived from an EMBL/GenBank/DDBJ whole genome shotgun (WGS) entry which is preliminary data.</text>
</comment>
<dbReference type="SUPFAM" id="SSF103473">
    <property type="entry name" value="MFS general substrate transporter"/>
    <property type="match status" value="1"/>
</dbReference>
<feature type="compositionally biased region" description="Basic residues" evidence="6">
    <location>
        <begin position="353"/>
        <end position="365"/>
    </location>
</feature>
<dbReference type="InterPro" id="IPR001958">
    <property type="entry name" value="Tet-R_TetA/multi-R_MdtG-like"/>
</dbReference>
<gene>
    <name evidence="8" type="ORF">PCOR1329_LOCUS43837</name>
</gene>
<keyword evidence="2" id="KW-0813">Transport</keyword>
<protein>
    <recommendedName>
        <fullName evidence="10">Major facilitator superfamily (MFS) profile domain-containing protein</fullName>
    </recommendedName>
</protein>
<dbReference type="InterPro" id="IPR011701">
    <property type="entry name" value="MFS"/>
</dbReference>
<keyword evidence="3 7" id="KW-0812">Transmembrane</keyword>
<reference evidence="8" key="1">
    <citation type="submission" date="2023-10" db="EMBL/GenBank/DDBJ databases">
        <authorList>
            <person name="Chen Y."/>
            <person name="Shah S."/>
            <person name="Dougan E. K."/>
            <person name="Thang M."/>
            <person name="Chan C."/>
        </authorList>
    </citation>
    <scope>NUCLEOTIDE SEQUENCE [LARGE SCALE GENOMIC DNA]</scope>
</reference>